<dbReference type="RefSeq" id="WP_276731235.1">
    <property type="nucleotide sequence ID" value="NZ_JAFKMR010000023.1"/>
</dbReference>
<protein>
    <submittedName>
        <fullName evidence="8">Tetrathionate reductase family octaheme c-type cytochrome</fullName>
    </submittedName>
</protein>
<sequence length="586" mass="63608">MPFTHRFAPAARFGFWLRLAAVCAVATSAPPALANPAASIPPSAPQSAIAEVDIHSPYRVVPKMPTGAKTTADHSKFKELQGPFKSGSEVTAACLSCHTEAAKQIKGTIHWKWEEVEQDSKRIVGKNKVMNNFCVSTPSNQQFCTGCHVGYGDAKSGEFVAFSKRPDTDVDCLVCHDQTGKYVKAPYQSGNPPTTRIEMPPGSGKFIEPIDLALIAQHVGAPSRANCGTCHFNGGGGDGVKHGDLDSSLINPPKSLDVHMAKDGLNFQCQTCHATGGHEVSGSHYKLDAKHEGGQYVRGSQHNMGSAASCQSCHGDTPHKGNLAQDLNMHTRNIACQTCHIPEFARGGVPTKMEWDYSKAGQRGPDGKPLVIKDEHGHPTYLGIKGQFKLGENVVPDYTWFNGAVKWMNIGENVTPNKDGVVAINQYGGSATDGKSRIWPVKTMKGTQPYDPEMHRLLAIHNAGFDDAAYWHTMDWQKSIAAGMKEAGLEWSGKYEFVKTTTTWPITHMVAPKDKALSCAQCHSNNGRLEKIDGIYIPGRDKDHQNWIETIGLGVAGLSLAGVMVHGGIRSFLWLRRRNKPGSKSH</sequence>
<dbReference type="GO" id="GO:0016491">
    <property type="term" value="F:oxidoreductase activity"/>
    <property type="evidence" value="ECO:0007669"/>
    <property type="project" value="TreeGrafter"/>
</dbReference>
<keyword evidence="5" id="KW-0812">Transmembrane</keyword>
<dbReference type="NCBIfam" id="TIGR04315">
    <property type="entry name" value="octaheme_Shew"/>
    <property type="match status" value="1"/>
</dbReference>
<gene>
    <name evidence="8" type="ORF">J0I24_11855</name>
</gene>
<comment type="caution">
    <text evidence="8">The sequence shown here is derived from an EMBL/GenBank/DDBJ whole genome shotgun (WGS) entry which is preliminary data.</text>
</comment>
<evidence type="ECO:0000256" key="4">
    <source>
        <dbReference type="PROSITE-ProRule" id="PRU00433"/>
    </source>
</evidence>
<dbReference type="GO" id="GO:0009055">
    <property type="term" value="F:electron transfer activity"/>
    <property type="evidence" value="ECO:0007669"/>
    <property type="project" value="InterPro"/>
</dbReference>
<evidence type="ECO:0000256" key="5">
    <source>
        <dbReference type="SAM" id="Phobius"/>
    </source>
</evidence>
<dbReference type="EMBL" id="JAFKMR010000023">
    <property type="protein sequence ID" value="MBN8744987.1"/>
    <property type="molecule type" value="Genomic_DNA"/>
</dbReference>
<feature type="signal peptide" evidence="6">
    <location>
        <begin position="1"/>
        <end position="34"/>
    </location>
</feature>
<keyword evidence="5" id="KW-1133">Transmembrane helix</keyword>
<feature type="chain" id="PRO_5034778938" evidence="6">
    <location>
        <begin position="35"/>
        <end position="586"/>
    </location>
</feature>
<dbReference type="InterPro" id="IPR036280">
    <property type="entry name" value="Multihaem_cyt_sf"/>
</dbReference>
<dbReference type="InterPro" id="IPR024673">
    <property type="entry name" value="Octahem_Cyt_c"/>
</dbReference>
<keyword evidence="1 4" id="KW-0479">Metal-binding</keyword>
<dbReference type="SUPFAM" id="SSF48695">
    <property type="entry name" value="Multiheme cytochromes"/>
    <property type="match status" value="1"/>
</dbReference>
<organism evidence="8 9">
    <name type="scientific">Thiomonas arsenitoxydans (strain DSM 22701 / CIP 110005 / 3As)</name>
    <dbReference type="NCBI Taxonomy" id="426114"/>
    <lineage>
        <taxon>Bacteria</taxon>
        <taxon>Pseudomonadati</taxon>
        <taxon>Pseudomonadota</taxon>
        <taxon>Betaproteobacteria</taxon>
        <taxon>Burkholderiales</taxon>
        <taxon>Thiomonas</taxon>
    </lineage>
</organism>
<dbReference type="Pfam" id="PF13435">
    <property type="entry name" value="Cytochrome_C554"/>
    <property type="match status" value="1"/>
</dbReference>
<dbReference type="InterPro" id="IPR023155">
    <property type="entry name" value="Cyt_c-552/4"/>
</dbReference>
<evidence type="ECO:0000256" key="3">
    <source>
        <dbReference type="ARBA" id="ARBA00023004"/>
    </source>
</evidence>
<dbReference type="AlphaFoldDB" id="A0A8I1MXX2"/>
<evidence type="ECO:0000259" key="7">
    <source>
        <dbReference type="PROSITE" id="PS51007"/>
    </source>
</evidence>
<keyword evidence="3 4" id="KW-0408">Iron</keyword>
<evidence type="ECO:0000313" key="9">
    <source>
        <dbReference type="Proteomes" id="UP000664800"/>
    </source>
</evidence>
<dbReference type="Pfam" id="PF11783">
    <property type="entry name" value="Cytochrome_cB"/>
    <property type="match status" value="1"/>
</dbReference>
<dbReference type="PROSITE" id="PS51007">
    <property type="entry name" value="CYTC"/>
    <property type="match status" value="1"/>
</dbReference>
<name>A0A8I1MXX2_THIA3</name>
<dbReference type="GO" id="GO:0020037">
    <property type="term" value="F:heme binding"/>
    <property type="evidence" value="ECO:0007669"/>
    <property type="project" value="InterPro"/>
</dbReference>
<proteinExistence type="predicted"/>
<keyword evidence="4" id="KW-0349">Heme</keyword>
<feature type="transmembrane region" description="Helical" evidence="5">
    <location>
        <begin position="551"/>
        <end position="575"/>
    </location>
</feature>
<dbReference type="PIRSF" id="PIRSF039014">
    <property type="entry name" value="OTR_cyc"/>
    <property type="match status" value="1"/>
</dbReference>
<dbReference type="Proteomes" id="UP000664800">
    <property type="component" value="Unassembled WGS sequence"/>
</dbReference>
<dbReference type="PANTHER" id="PTHR35038:SF5">
    <property type="entry name" value="CYTOCHROME C-TYPE PROTEIN NRFB"/>
    <property type="match status" value="1"/>
</dbReference>
<dbReference type="InterPro" id="IPR051829">
    <property type="entry name" value="Multiheme_Cytochr_ET"/>
</dbReference>
<keyword evidence="2 6" id="KW-0732">Signal</keyword>
<evidence type="ECO:0000313" key="8">
    <source>
        <dbReference type="EMBL" id="MBN8744987.1"/>
    </source>
</evidence>
<keyword evidence="5" id="KW-0472">Membrane</keyword>
<evidence type="ECO:0000256" key="6">
    <source>
        <dbReference type="SAM" id="SignalP"/>
    </source>
</evidence>
<accession>A0A8I1MXX2</accession>
<evidence type="ECO:0000256" key="2">
    <source>
        <dbReference type="ARBA" id="ARBA00022729"/>
    </source>
</evidence>
<dbReference type="GO" id="GO:0046872">
    <property type="term" value="F:metal ion binding"/>
    <property type="evidence" value="ECO:0007669"/>
    <property type="project" value="UniProtKB-KW"/>
</dbReference>
<dbReference type="PANTHER" id="PTHR35038">
    <property type="entry name" value="DISSIMILATORY SULFITE REDUCTASE SIRA"/>
    <property type="match status" value="1"/>
</dbReference>
<feature type="domain" description="Cytochrome c" evidence="7">
    <location>
        <begin position="152"/>
        <end position="301"/>
    </location>
</feature>
<reference evidence="8" key="1">
    <citation type="submission" date="2021-02" db="EMBL/GenBank/DDBJ databases">
        <title>Thiocyanate and organic carbon inputs drive convergent selection for specific autotrophic Afipia and Thiobacillus strains within complex microbiomes.</title>
        <authorList>
            <person name="Huddy R.J."/>
            <person name="Sachdeva R."/>
            <person name="Kadzinga F."/>
            <person name="Kantor R.S."/>
            <person name="Harrison S.T.L."/>
            <person name="Banfield J.F."/>
        </authorList>
    </citation>
    <scope>NUCLEOTIDE SEQUENCE</scope>
    <source>
        <strain evidence="8">SCN18_13_7_16_R3_B_64_19</strain>
    </source>
</reference>
<dbReference type="Gene3D" id="3.90.10.10">
    <property type="entry name" value="Cytochrome C3"/>
    <property type="match status" value="1"/>
</dbReference>
<evidence type="ECO:0000256" key="1">
    <source>
        <dbReference type="ARBA" id="ARBA00022723"/>
    </source>
</evidence>
<dbReference type="InterPro" id="IPR009056">
    <property type="entry name" value="Cyt_c-like_dom"/>
</dbReference>
<dbReference type="Gene3D" id="1.10.1130.10">
    <property type="entry name" value="Flavocytochrome C3, Chain A"/>
    <property type="match status" value="1"/>
</dbReference>